<protein>
    <submittedName>
        <fullName evidence="1">Uncharacterized protein</fullName>
    </submittedName>
</protein>
<keyword evidence="2" id="KW-1185">Reference proteome</keyword>
<proteinExistence type="predicted"/>
<evidence type="ECO:0000313" key="1">
    <source>
        <dbReference type="EMBL" id="MEF2110885.1"/>
    </source>
</evidence>
<accession>A0ABU7UK77</accession>
<evidence type="ECO:0000313" key="2">
    <source>
        <dbReference type="Proteomes" id="UP001498469"/>
    </source>
</evidence>
<reference evidence="1 2" key="1">
    <citation type="submission" date="2023-11" db="EMBL/GenBank/DDBJ databases">
        <title>Draft genome sequence of a psychrophilic Clostridium strain from permafrost water brine.</title>
        <authorList>
            <person name="Shcherbakova V.A."/>
            <person name="Trubitsyn V.E."/>
            <person name="Zakharyuk A.G."/>
        </authorList>
    </citation>
    <scope>NUCLEOTIDE SEQUENCE [LARGE SCALE GENOMIC DNA]</scope>
    <source>
        <strain evidence="1 2">14F</strain>
    </source>
</reference>
<dbReference type="Proteomes" id="UP001498469">
    <property type="component" value="Unassembled WGS sequence"/>
</dbReference>
<organism evidence="1 2">
    <name type="scientific">Clostridium frigoriphilum</name>
    <dbReference type="NCBI Taxonomy" id="443253"/>
    <lineage>
        <taxon>Bacteria</taxon>
        <taxon>Bacillati</taxon>
        <taxon>Bacillota</taxon>
        <taxon>Clostridia</taxon>
        <taxon>Eubacteriales</taxon>
        <taxon>Clostridiaceae</taxon>
        <taxon>Clostridium</taxon>
    </lineage>
</organism>
<comment type="caution">
    <text evidence="1">The sequence shown here is derived from an EMBL/GenBank/DDBJ whole genome shotgun (WGS) entry which is preliminary data.</text>
</comment>
<gene>
    <name evidence="1" type="ORF">SJI18_01020</name>
</gene>
<name>A0ABU7UK77_9CLOT</name>
<dbReference type="RefSeq" id="WP_216247510.1">
    <property type="nucleotide sequence ID" value="NZ_JAZHFS010000001.1"/>
</dbReference>
<dbReference type="EMBL" id="JAZHFS010000001">
    <property type="protein sequence ID" value="MEF2110885.1"/>
    <property type="molecule type" value="Genomic_DNA"/>
</dbReference>
<sequence length="69" mass="8389">MNLLENYLVEVVKIEPQCTEDWTKENWAKDKEWNYITATFNCYGNKTTHRRVYTKTEWQSIIDKGYYMG</sequence>